<feature type="compositionally biased region" description="Polar residues" evidence="8">
    <location>
        <begin position="108"/>
        <end position="118"/>
    </location>
</feature>
<comment type="function">
    <text evidence="7">May be involved in cell wall biosynthesis.</text>
</comment>
<evidence type="ECO:0000256" key="2">
    <source>
        <dbReference type="ARBA" id="ARBA00022676"/>
    </source>
</evidence>
<dbReference type="GO" id="GO:0071555">
    <property type="term" value="P:cell wall organization"/>
    <property type="evidence" value="ECO:0007669"/>
    <property type="project" value="UniProtKB-UniRule"/>
</dbReference>
<dbReference type="Proteomes" id="UP001314170">
    <property type="component" value="Unassembled WGS sequence"/>
</dbReference>
<evidence type="ECO:0000313" key="9">
    <source>
        <dbReference type="EMBL" id="CAK7336433.1"/>
    </source>
</evidence>
<dbReference type="PANTHER" id="PTHR31889:SF52">
    <property type="entry name" value="FUCOSYLTRANSFERASE"/>
    <property type="match status" value="1"/>
</dbReference>
<gene>
    <name evidence="9" type="ORF">DCAF_LOCUS11441</name>
</gene>
<dbReference type="PANTHER" id="PTHR31889">
    <property type="entry name" value="FUCOSYLTRANSFERASE 2-RELATED"/>
    <property type="match status" value="1"/>
</dbReference>
<proteinExistence type="inferred from homology"/>
<dbReference type="Gene3D" id="3.40.50.11340">
    <property type="match status" value="1"/>
</dbReference>
<dbReference type="EC" id="2.4.1.-" evidence="7"/>
<feature type="compositionally biased region" description="Low complexity" evidence="8">
    <location>
        <begin position="75"/>
        <end position="86"/>
    </location>
</feature>
<feature type="compositionally biased region" description="Basic and acidic residues" evidence="8">
    <location>
        <begin position="121"/>
        <end position="137"/>
    </location>
</feature>
<keyword evidence="10" id="KW-1185">Reference proteome</keyword>
<evidence type="ECO:0000256" key="7">
    <source>
        <dbReference type="RuleBase" id="RU367004"/>
    </source>
</evidence>
<protein>
    <recommendedName>
        <fullName evidence="7">Fucosyltransferase</fullName>
        <ecNumber evidence="7">2.4.1.-</ecNumber>
    </recommendedName>
</protein>
<keyword evidence="5" id="KW-0325">Glycoprotein</keyword>
<dbReference type="FunFam" id="3.40.50.11340:FF:000005">
    <property type="entry name" value="Galactoside 2-alpha-L-fucosyltransferase"/>
    <property type="match status" value="1"/>
</dbReference>
<dbReference type="EMBL" id="CAWUPB010000994">
    <property type="protein sequence ID" value="CAK7336433.1"/>
    <property type="molecule type" value="Genomic_DNA"/>
</dbReference>
<feature type="region of interest" description="Disordered" evidence="8">
    <location>
        <begin position="1"/>
        <end position="161"/>
    </location>
</feature>
<comment type="caution">
    <text evidence="9">The sequence shown here is derived from an EMBL/GenBank/DDBJ whole genome shotgun (WGS) entry which is preliminary data.</text>
</comment>
<organism evidence="9 10">
    <name type="scientific">Dovyalis caffra</name>
    <dbReference type="NCBI Taxonomy" id="77055"/>
    <lineage>
        <taxon>Eukaryota</taxon>
        <taxon>Viridiplantae</taxon>
        <taxon>Streptophyta</taxon>
        <taxon>Embryophyta</taxon>
        <taxon>Tracheophyta</taxon>
        <taxon>Spermatophyta</taxon>
        <taxon>Magnoliopsida</taxon>
        <taxon>eudicotyledons</taxon>
        <taxon>Gunneridae</taxon>
        <taxon>Pentapetalae</taxon>
        <taxon>rosids</taxon>
        <taxon>fabids</taxon>
        <taxon>Malpighiales</taxon>
        <taxon>Salicaceae</taxon>
        <taxon>Flacourtieae</taxon>
        <taxon>Dovyalis</taxon>
    </lineage>
</organism>
<evidence type="ECO:0000256" key="6">
    <source>
        <dbReference type="ARBA" id="ARBA00023316"/>
    </source>
</evidence>
<evidence type="ECO:0000313" key="10">
    <source>
        <dbReference type="Proteomes" id="UP001314170"/>
    </source>
</evidence>
<evidence type="ECO:0000256" key="8">
    <source>
        <dbReference type="SAM" id="MobiDB-lite"/>
    </source>
</evidence>
<comment type="similarity">
    <text evidence="1 7">Belongs to the glycosyltransferase 37 family.</text>
</comment>
<name>A0AAV1RM27_9ROSI</name>
<dbReference type="Pfam" id="PF03254">
    <property type="entry name" value="XG_FTase"/>
    <property type="match status" value="2"/>
</dbReference>
<comment type="subcellular location">
    <subcellularLocation>
        <location evidence="7">Golgi apparatus</location>
        <location evidence="7">Golgi stack membrane</location>
        <topology evidence="7">Single-pass type II membrane protein</topology>
    </subcellularLocation>
</comment>
<keyword evidence="4 7" id="KW-0333">Golgi apparatus</keyword>
<keyword evidence="6 7" id="KW-0961">Cell wall biogenesis/degradation</keyword>
<dbReference type="GO" id="GO:0009969">
    <property type="term" value="P:xyloglucan biosynthetic process"/>
    <property type="evidence" value="ECO:0007669"/>
    <property type="project" value="TreeGrafter"/>
</dbReference>
<dbReference type="AlphaFoldDB" id="A0AAV1RM27"/>
<dbReference type="GO" id="GO:0032580">
    <property type="term" value="C:Golgi cisterna membrane"/>
    <property type="evidence" value="ECO:0007669"/>
    <property type="project" value="UniProtKB-SubCell"/>
</dbReference>
<keyword evidence="3 7" id="KW-0808">Transferase</keyword>
<feature type="compositionally biased region" description="Polar residues" evidence="8">
    <location>
        <begin position="17"/>
        <end position="28"/>
    </location>
</feature>
<evidence type="ECO:0000256" key="5">
    <source>
        <dbReference type="ARBA" id="ARBA00023180"/>
    </source>
</evidence>
<keyword evidence="2 7" id="KW-0328">Glycosyltransferase</keyword>
<dbReference type="GO" id="GO:0008107">
    <property type="term" value="F:galactoside 2-alpha-L-fucosyltransferase activity"/>
    <property type="evidence" value="ECO:0007669"/>
    <property type="project" value="InterPro"/>
</dbReference>
<sequence length="578" mass="64462">MPDQKVLNEQLPPRFDNGSTSKNNSSQPAIVPDDTVVNGLLAPGSGDGSSSKNKSSQPTSIPEDTVINGILAPQSGDGSSSKNKSSQPTSIPDDTVINGIVAPGSGDGSSSKNYSVQPSGKPDDKPLSSKPTDKPDNKLLSPPLAPGFVEGSGSKTDSSQPTKVAIDKLLDGLLSPGFDDRSCLSRYRSFLYRKASQYKPSPYLLLKLRKYEDLHRRCGPHTRSYNENIKRLQSSHTRRTRGCNYIVWLGANGMGNRIISMASAFLYGLLTNRVLLVDHGADMSHLFCEPFPNTSWILPMDFPVRKHFHSLNRRQDRFSDISEKSPPSQEVSKLFPEKDTIFHHLGRYLFQPSNLVWGRITKFYQDNLAKTEQRIGLQIRVFHRESSPVEVIMDSILSCMLKNKLLPEVDTQSSARSPPGNHSSKTILITSLFSEYYKNMSAMYQSKPTVTGEVIRVYQPSHEEYQHKSDNKHNMKAWDEIYLLSLCDVLITSAESTFGYVAQALGGLKPWILIGPHHNKVPDPSCLRDKSMDPCFHFPPSYECKAKNKTDFGTLVPYVRHCADRHTGVKLFNDRKLS</sequence>
<accession>A0AAV1RM27</accession>
<evidence type="ECO:0000256" key="4">
    <source>
        <dbReference type="ARBA" id="ARBA00023034"/>
    </source>
</evidence>
<evidence type="ECO:0000256" key="3">
    <source>
        <dbReference type="ARBA" id="ARBA00022679"/>
    </source>
</evidence>
<reference evidence="9 10" key="1">
    <citation type="submission" date="2024-01" db="EMBL/GenBank/DDBJ databases">
        <authorList>
            <person name="Waweru B."/>
        </authorList>
    </citation>
    <scope>NUCLEOTIDE SEQUENCE [LARGE SCALE GENOMIC DNA]</scope>
</reference>
<evidence type="ECO:0000256" key="1">
    <source>
        <dbReference type="ARBA" id="ARBA00010481"/>
    </source>
</evidence>
<dbReference type="InterPro" id="IPR004938">
    <property type="entry name" value="XG_FTase"/>
</dbReference>
<dbReference type="GO" id="GO:0042546">
    <property type="term" value="P:cell wall biogenesis"/>
    <property type="evidence" value="ECO:0007669"/>
    <property type="project" value="InterPro"/>
</dbReference>